<dbReference type="SUPFAM" id="SSF46785">
    <property type="entry name" value="Winged helix' DNA-binding domain"/>
    <property type="match status" value="1"/>
</dbReference>
<evidence type="ECO:0000313" key="6">
    <source>
        <dbReference type="EMBL" id="QDT30213.1"/>
    </source>
</evidence>
<evidence type="ECO:0000313" key="7">
    <source>
        <dbReference type="Proteomes" id="UP000315647"/>
    </source>
</evidence>
<dbReference type="SMART" id="SM00895">
    <property type="entry name" value="FCD"/>
    <property type="match status" value="1"/>
</dbReference>
<keyword evidence="2" id="KW-0238">DNA-binding</keyword>
<sequence length="238" mass="26580">MKTNTAIKSESNVPFRKIQKQSVTEDVESQLRDAILTGVLAPGESLAEARLGAQLGVSRASIRQAKFQLMNEGLLEFDERGTATVRRLTLSDAHEIVEFRQVLELAAIRLACSRLTNDTLIALEENIRQTEQESNLLKLTFLDIAFHEAIMRASGNSRLVDAWRGLRPQLELWLAGVHRRHSDVTARTCEETVASHKLLISALKTGDPDVAEKAMSEHTSSLQNWLLLEAEREQEAEA</sequence>
<dbReference type="Gene3D" id="1.20.120.530">
    <property type="entry name" value="GntR ligand-binding domain-like"/>
    <property type="match status" value="1"/>
</dbReference>
<feature type="coiled-coil region" evidence="4">
    <location>
        <begin position="113"/>
        <end position="140"/>
    </location>
</feature>
<keyword evidence="7" id="KW-1185">Reference proteome</keyword>
<evidence type="ECO:0000256" key="4">
    <source>
        <dbReference type="SAM" id="Coils"/>
    </source>
</evidence>
<reference evidence="6 7" key="1">
    <citation type="submission" date="2019-03" db="EMBL/GenBank/DDBJ databases">
        <title>Deep-cultivation of Planctomycetes and their phenomic and genomic characterization uncovers novel biology.</title>
        <authorList>
            <person name="Wiegand S."/>
            <person name="Jogler M."/>
            <person name="Boedeker C."/>
            <person name="Pinto D."/>
            <person name="Vollmers J."/>
            <person name="Rivas-Marin E."/>
            <person name="Kohn T."/>
            <person name="Peeters S.H."/>
            <person name="Heuer A."/>
            <person name="Rast P."/>
            <person name="Oberbeckmann S."/>
            <person name="Bunk B."/>
            <person name="Jeske O."/>
            <person name="Meyerdierks A."/>
            <person name="Storesund J.E."/>
            <person name="Kallscheuer N."/>
            <person name="Luecker S."/>
            <person name="Lage O.M."/>
            <person name="Pohl T."/>
            <person name="Merkel B.J."/>
            <person name="Hornburger P."/>
            <person name="Mueller R.-W."/>
            <person name="Bruemmer F."/>
            <person name="Labrenz M."/>
            <person name="Spormann A.M."/>
            <person name="Op den Camp H."/>
            <person name="Overmann J."/>
            <person name="Amann R."/>
            <person name="Jetten M.S.M."/>
            <person name="Mascher T."/>
            <person name="Medema M.H."/>
            <person name="Devos D.P."/>
            <person name="Kaster A.-K."/>
            <person name="Ovreas L."/>
            <person name="Rohde M."/>
            <person name="Galperin M.Y."/>
            <person name="Jogler C."/>
        </authorList>
    </citation>
    <scope>NUCLEOTIDE SEQUENCE [LARGE SCALE GENOMIC DNA]</scope>
    <source>
        <strain evidence="6 7">Enr10</strain>
    </source>
</reference>
<dbReference type="EMBL" id="CP037421">
    <property type="protein sequence ID" value="QDT30213.1"/>
    <property type="molecule type" value="Genomic_DNA"/>
</dbReference>
<evidence type="ECO:0000259" key="5">
    <source>
        <dbReference type="PROSITE" id="PS50949"/>
    </source>
</evidence>
<dbReference type="Proteomes" id="UP000315647">
    <property type="component" value="Chromosome"/>
</dbReference>
<dbReference type="InterPro" id="IPR036388">
    <property type="entry name" value="WH-like_DNA-bd_sf"/>
</dbReference>
<dbReference type="GO" id="GO:0003677">
    <property type="term" value="F:DNA binding"/>
    <property type="evidence" value="ECO:0007669"/>
    <property type="project" value="UniProtKB-KW"/>
</dbReference>
<evidence type="ECO:0000256" key="1">
    <source>
        <dbReference type="ARBA" id="ARBA00023015"/>
    </source>
</evidence>
<protein>
    <submittedName>
        <fullName evidence="6">Putative HTH-type transcriptional regulator YdfH</fullName>
    </submittedName>
</protein>
<dbReference type="InterPro" id="IPR011711">
    <property type="entry name" value="GntR_C"/>
</dbReference>
<dbReference type="PANTHER" id="PTHR43537:SF24">
    <property type="entry name" value="GLUCONATE OPERON TRANSCRIPTIONAL REPRESSOR"/>
    <property type="match status" value="1"/>
</dbReference>
<dbReference type="Pfam" id="PF07729">
    <property type="entry name" value="FCD"/>
    <property type="match status" value="1"/>
</dbReference>
<keyword evidence="1" id="KW-0805">Transcription regulation</keyword>
<dbReference type="SUPFAM" id="SSF48008">
    <property type="entry name" value="GntR ligand-binding domain-like"/>
    <property type="match status" value="1"/>
</dbReference>
<dbReference type="InterPro" id="IPR036390">
    <property type="entry name" value="WH_DNA-bd_sf"/>
</dbReference>
<evidence type="ECO:0000256" key="3">
    <source>
        <dbReference type="ARBA" id="ARBA00023163"/>
    </source>
</evidence>
<name>A0A517QF00_9PLAN</name>
<dbReference type="Gene3D" id="1.10.10.10">
    <property type="entry name" value="Winged helix-like DNA-binding domain superfamily/Winged helix DNA-binding domain"/>
    <property type="match status" value="1"/>
</dbReference>
<evidence type="ECO:0000256" key="2">
    <source>
        <dbReference type="ARBA" id="ARBA00023125"/>
    </source>
</evidence>
<keyword evidence="3" id="KW-0804">Transcription</keyword>
<dbReference type="InterPro" id="IPR000524">
    <property type="entry name" value="Tscrpt_reg_HTH_GntR"/>
</dbReference>
<feature type="domain" description="HTH gntR-type" evidence="5">
    <location>
        <begin position="21"/>
        <end position="88"/>
    </location>
</feature>
<dbReference type="GO" id="GO:0003700">
    <property type="term" value="F:DNA-binding transcription factor activity"/>
    <property type="evidence" value="ECO:0007669"/>
    <property type="project" value="InterPro"/>
</dbReference>
<dbReference type="AlphaFoldDB" id="A0A517QF00"/>
<dbReference type="SMART" id="SM00345">
    <property type="entry name" value="HTH_GNTR"/>
    <property type="match status" value="1"/>
</dbReference>
<dbReference type="Pfam" id="PF00392">
    <property type="entry name" value="GntR"/>
    <property type="match status" value="1"/>
</dbReference>
<accession>A0A517QF00</accession>
<organism evidence="6 7">
    <name type="scientific">Gimesia panareensis</name>
    <dbReference type="NCBI Taxonomy" id="2527978"/>
    <lineage>
        <taxon>Bacteria</taxon>
        <taxon>Pseudomonadati</taxon>
        <taxon>Planctomycetota</taxon>
        <taxon>Planctomycetia</taxon>
        <taxon>Planctomycetales</taxon>
        <taxon>Planctomycetaceae</taxon>
        <taxon>Gimesia</taxon>
    </lineage>
</organism>
<dbReference type="InterPro" id="IPR008920">
    <property type="entry name" value="TF_FadR/GntR_C"/>
</dbReference>
<dbReference type="PANTHER" id="PTHR43537">
    <property type="entry name" value="TRANSCRIPTIONAL REGULATOR, GNTR FAMILY"/>
    <property type="match status" value="1"/>
</dbReference>
<gene>
    <name evidence="6" type="primary">ydfH_6</name>
    <name evidence="6" type="ORF">Enr10x_55730</name>
</gene>
<dbReference type="PROSITE" id="PS50949">
    <property type="entry name" value="HTH_GNTR"/>
    <property type="match status" value="1"/>
</dbReference>
<keyword evidence="4" id="KW-0175">Coiled coil</keyword>
<proteinExistence type="predicted"/>
<dbReference type="RefSeq" id="WP_145452133.1">
    <property type="nucleotide sequence ID" value="NZ_CP037421.1"/>
</dbReference>